<organism evidence="8 9">
    <name type="scientific">Aporhodopirellula rubra</name>
    <dbReference type="NCBI Taxonomy" id="980271"/>
    <lineage>
        <taxon>Bacteria</taxon>
        <taxon>Pseudomonadati</taxon>
        <taxon>Planctomycetota</taxon>
        <taxon>Planctomycetia</taxon>
        <taxon>Pirellulales</taxon>
        <taxon>Pirellulaceae</taxon>
        <taxon>Aporhodopirellula</taxon>
    </lineage>
</organism>
<feature type="domain" description="Dihydroorotate dehydrogenase catalytic" evidence="7">
    <location>
        <begin position="83"/>
        <end position="290"/>
    </location>
</feature>
<accession>A0A7W5H7K1</accession>
<dbReference type="PIRSF" id="PIRSF000164">
    <property type="entry name" value="DHO_oxidase"/>
    <property type="match status" value="1"/>
</dbReference>
<evidence type="ECO:0000256" key="1">
    <source>
        <dbReference type="ARBA" id="ARBA00001917"/>
    </source>
</evidence>
<reference evidence="8 9" key="1">
    <citation type="submission" date="2020-08" db="EMBL/GenBank/DDBJ databases">
        <title>Genomic Encyclopedia of Type Strains, Phase III (KMG-III): the genomes of soil and plant-associated and newly described type strains.</title>
        <authorList>
            <person name="Whitman W."/>
        </authorList>
    </citation>
    <scope>NUCLEOTIDE SEQUENCE [LARGE SCALE GENOMIC DNA]</scope>
    <source>
        <strain evidence="8 9">CECT 8075</strain>
    </source>
</reference>
<protein>
    <submittedName>
        <fullName evidence="8">Dihydroorotate dehydrogenase (Fumarate)</fullName>
        <ecNumber evidence="8">1.3.98.1</ecNumber>
    </submittedName>
</protein>
<sequence>MYTHLNTDFGGLSLTSPVIIGACPMTMNEQTRIAMQNAGAGAIVLPSLFEEQVVKWSVEIGRALTGRERRILNSADASRHNWACPNAESYLALVNRASSMLNIPVIASLNGYTAGGWMDFAGELQEAGAAAIELNVYHSRAREYKSSAEIETTILDAVRDVNAAITIPLFVKLGRNFTSIPHIARQLQSGAQGLVLHGRAPTVDICLDSLKLASRWRLTSSESETDALDSLMQVHGFCPAMPLAASGGIGHADHLIKALLAGADVAMVTSAIYREGPDVIRSLLDGLTVFLDRHQMKSLRDLQTQRPLEFTDEQERSAYIAALTKRLETIDSESAVHVLHSDRWGHPTTH</sequence>
<evidence type="ECO:0000256" key="6">
    <source>
        <dbReference type="ARBA" id="ARBA00023002"/>
    </source>
</evidence>
<dbReference type="Proteomes" id="UP000536179">
    <property type="component" value="Unassembled WGS sequence"/>
</dbReference>
<dbReference type="EC" id="1.3.98.1" evidence="8"/>
<dbReference type="InterPro" id="IPR013785">
    <property type="entry name" value="Aldolase_TIM"/>
</dbReference>
<dbReference type="GO" id="GO:0044205">
    <property type="term" value="P:'de novo' UMP biosynthetic process"/>
    <property type="evidence" value="ECO:0007669"/>
    <property type="project" value="UniProtKB-UniPathway"/>
</dbReference>
<dbReference type="Pfam" id="PF01180">
    <property type="entry name" value="DHO_dh"/>
    <property type="match status" value="1"/>
</dbReference>
<dbReference type="RefSeq" id="WP_184306364.1">
    <property type="nucleotide sequence ID" value="NZ_JACHXU010000014.1"/>
</dbReference>
<keyword evidence="4" id="KW-0288">FMN</keyword>
<comment type="cofactor">
    <cofactor evidence="1">
        <name>FMN</name>
        <dbReference type="ChEBI" id="CHEBI:58210"/>
    </cofactor>
</comment>
<dbReference type="GO" id="GO:0005737">
    <property type="term" value="C:cytoplasm"/>
    <property type="evidence" value="ECO:0007669"/>
    <property type="project" value="InterPro"/>
</dbReference>
<dbReference type="AlphaFoldDB" id="A0A7W5H7K1"/>
<keyword evidence="6 8" id="KW-0560">Oxidoreductase</keyword>
<name>A0A7W5H7K1_9BACT</name>
<comment type="pathway">
    <text evidence="2">Pyrimidine metabolism; UMP biosynthesis via de novo pathway.</text>
</comment>
<dbReference type="GO" id="GO:0006207">
    <property type="term" value="P:'de novo' pyrimidine nucleobase biosynthetic process"/>
    <property type="evidence" value="ECO:0007669"/>
    <property type="project" value="TreeGrafter"/>
</dbReference>
<evidence type="ECO:0000259" key="7">
    <source>
        <dbReference type="Pfam" id="PF01180"/>
    </source>
</evidence>
<dbReference type="Gene3D" id="3.20.20.70">
    <property type="entry name" value="Aldolase class I"/>
    <property type="match status" value="1"/>
</dbReference>
<evidence type="ECO:0000256" key="3">
    <source>
        <dbReference type="ARBA" id="ARBA00022630"/>
    </source>
</evidence>
<dbReference type="InterPro" id="IPR012135">
    <property type="entry name" value="Dihydroorotate_DH_1_2"/>
</dbReference>
<gene>
    <name evidence="8" type="ORF">FHS27_003947</name>
</gene>
<keyword evidence="3" id="KW-0285">Flavoprotein</keyword>
<proteinExistence type="predicted"/>
<dbReference type="GO" id="GO:1990663">
    <property type="term" value="F:dihydroorotate dehydrogenase (fumarate) activity"/>
    <property type="evidence" value="ECO:0007669"/>
    <property type="project" value="UniProtKB-EC"/>
</dbReference>
<comment type="caution">
    <text evidence="8">The sequence shown here is derived from an EMBL/GenBank/DDBJ whole genome shotgun (WGS) entry which is preliminary data.</text>
</comment>
<keyword evidence="9" id="KW-1185">Reference proteome</keyword>
<dbReference type="NCBIfam" id="NF005741">
    <property type="entry name" value="PRK07565.1"/>
    <property type="match status" value="1"/>
</dbReference>
<evidence type="ECO:0000256" key="2">
    <source>
        <dbReference type="ARBA" id="ARBA00004725"/>
    </source>
</evidence>
<dbReference type="UniPathway" id="UPA00070"/>
<dbReference type="PANTHER" id="PTHR48109:SF3">
    <property type="entry name" value="SLL0744 PROTEIN"/>
    <property type="match status" value="1"/>
</dbReference>
<evidence type="ECO:0000313" key="8">
    <source>
        <dbReference type="EMBL" id="MBB3208120.1"/>
    </source>
</evidence>
<dbReference type="PANTHER" id="PTHR48109">
    <property type="entry name" value="DIHYDROOROTATE DEHYDROGENASE (QUINONE), MITOCHONDRIAL-RELATED"/>
    <property type="match status" value="1"/>
</dbReference>
<evidence type="ECO:0000313" key="9">
    <source>
        <dbReference type="Proteomes" id="UP000536179"/>
    </source>
</evidence>
<dbReference type="EMBL" id="JACHXU010000014">
    <property type="protein sequence ID" value="MBB3208120.1"/>
    <property type="molecule type" value="Genomic_DNA"/>
</dbReference>
<dbReference type="InterPro" id="IPR005720">
    <property type="entry name" value="Dihydroorotate_DH_cat"/>
</dbReference>
<dbReference type="InterPro" id="IPR050074">
    <property type="entry name" value="DHO_dehydrogenase"/>
</dbReference>
<evidence type="ECO:0000256" key="5">
    <source>
        <dbReference type="ARBA" id="ARBA00022975"/>
    </source>
</evidence>
<dbReference type="SUPFAM" id="SSF51395">
    <property type="entry name" value="FMN-linked oxidoreductases"/>
    <property type="match status" value="1"/>
</dbReference>
<evidence type="ECO:0000256" key="4">
    <source>
        <dbReference type="ARBA" id="ARBA00022643"/>
    </source>
</evidence>
<keyword evidence="5" id="KW-0665">Pyrimidine biosynthesis</keyword>